<sequence length="501" mass="56230">MFDREGTYQTLTSRELTHEQKLMGLAKCAENALEVLKIPPRTKHYFESGAINDLFEGGAPYRPRYILPDYDRFVRQGSKFLKLDPPKTLDELLFSLMILYRHVPSITNFPVYLGSVDKLIDPFLDGHTDAEICEKLRLFLTYLDRTITDSFCHANLGPGETRAGRLILKVEREIQNTVPNLTIKYDPAVTPDSFMEEAINCSLACSNPAVCNDPANRAPFGERYGVASCYNILPVCGGAYTLTRVTLTELVKEAESEGHFLNTLLPECLGLIADYMNERIRFIVEQSGFFESNFLVKEGLISKDRFLPMFGVTGMAECVNTLMKEKGKIYGRDKEADDLGQRIMDRIQELVNGYEAAYSPLTGGKFLLHAQVGLDSDLGITSGVRIAIGDEPDSFSDHLRHCARFHRYFPAGVGDIFPIAGNVEQNPAALLDVVKGAFSLGVQYMSFYSADTDLVRITGYLVKRSEMEKYRKHQPVLQNTTQLGSTSYATNHLEKRKVRMG</sequence>
<dbReference type="Pfam" id="PF11230">
    <property type="entry name" value="YjjI-like"/>
    <property type="match status" value="1"/>
</dbReference>
<accession>A0A6N8HWJ2</accession>
<dbReference type="PIRSF" id="PIRSF028991">
    <property type="entry name" value="Glycl_rad_HI0521_prd"/>
    <property type="match status" value="1"/>
</dbReference>
<gene>
    <name evidence="1" type="ORF">CAFE_05890</name>
</gene>
<evidence type="ECO:0000313" key="2">
    <source>
        <dbReference type="Proteomes" id="UP000469440"/>
    </source>
</evidence>
<dbReference type="EMBL" id="VWXL01000014">
    <property type="protein sequence ID" value="MVB09920.1"/>
    <property type="molecule type" value="Genomic_DNA"/>
</dbReference>
<comment type="caution">
    <text evidence="1">The sequence shown here is derived from an EMBL/GenBank/DDBJ whole genome shotgun (WGS) entry which is preliminary data.</text>
</comment>
<organism evidence="1 2">
    <name type="scientific">Caproicibacter fermentans</name>
    <dbReference type="NCBI Taxonomy" id="2576756"/>
    <lineage>
        <taxon>Bacteria</taxon>
        <taxon>Bacillati</taxon>
        <taxon>Bacillota</taxon>
        <taxon>Clostridia</taxon>
        <taxon>Eubacteriales</taxon>
        <taxon>Acutalibacteraceae</taxon>
        <taxon>Caproicibacter</taxon>
    </lineage>
</organism>
<name>A0A6N8HWJ2_9FIRM</name>
<reference evidence="1 2" key="1">
    <citation type="submission" date="2019-09" db="EMBL/GenBank/DDBJ databases">
        <title>Genome sequence of Clostridium sp. EA1.</title>
        <authorList>
            <person name="Poehlein A."/>
            <person name="Bengelsdorf F.R."/>
            <person name="Daniel R."/>
        </authorList>
    </citation>
    <scope>NUCLEOTIDE SEQUENCE [LARGE SCALE GENOMIC DNA]</scope>
    <source>
        <strain evidence="1 2">EA1</strain>
    </source>
</reference>
<dbReference type="NCBIfam" id="TIGR04040">
    <property type="entry name" value="glycyl_YjjI"/>
    <property type="match status" value="1"/>
</dbReference>
<dbReference type="RefSeq" id="WP_066649490.1">
    <property type="nucleotide sequence ID" value="NZ_VWXL01000014.1"/>
</dbReference>
<dbReference type="Gene3D" id="3.20.70.20">
    <property type="match status" value="1"/>
</dbReference>
<evidence type="ECO:0008006" key="3">
    <source>
        <dbReference type="Google" id="ProtNLM"/>
    </source>
</evidence>
<dbReference type="Proteomes" id="UP000469440">
    <property type="component" value="Unassembled WGS sequence"/>
</dbReference>
<dbReference type="AlphaFoldDB" id="A0A6N8HWJ2"/>
<proteinExistence type="predicted"/>
<dbReference type="SUPFAM" id="SSF51998">
    <property type="entry name" value="PFL-like glycyl radical enzymes"/>
    <property type="match status" value="1"/>
</dbReference>
<keyword evidence="2" id="KW-1185">Reference proteome</keyword>
<dbReference type="OrthoDB" id="6189458at2"/>
<protein>
    <recommendedName>
        <fullName evidence="3">YjjI family glycine radical enzyme</fullName>
    </recommendedName>
</protein>
<dbReference type="InterPro" id="IPR016905">
    <property type="entry name" value="Glycyl_radical_YjjI-like"/>
</dbReference>
<evidence type="ECO:0000313" key="1">
    <source>
        <dbReference type="EMBL" id="MVB09920.1"/>
    </source>
</evidence>